<organism evidence="2 3">
    <name type="scientific">Mycobacterium avium</name>
    <dbReference type="NCBI Taxonomy" id="1764"/>
    <lineage>
        <taxon>Bacteria</taxon>
        <taxon>Bacillati</taxon>
        <taxon>Actinomycetota</taxon>
        <taxon>Actinomycetes</taxon>
        <taxon>Mycobacteriales</taxon>
        <taxon>Mycobacteriaceae</taxon>
        <taxon>Mycobacterium</taxon>
        <taxon>Mycobacterium avium complex (MAC)</taxon>
    </lineage>
</organism>
<dbReference type="InterPro" id="IPR009799">
    <property type="entry name" value="EthD_dom"/>
</dbReference>
<dbReference type="Gene3D" id="3.30.70.100">
    <property type="match status" value="1"/>
</dbReference>
<evidence type="ECO:0000313" key="3">
    <source>
        <dbReference type="Proteomes" id="UP000217768"/>
    </source>
</evidence>
<dbReference type="NCBIfam" id="TIGR02118">
    <property type="entry name" value="EthD family reductase"/>
    <property type="match status" value="1"/>
</dbReference>
<sequence>MFRVSVCYGQPLDPAAFDDYYDSTHTPIALRVPGLVGFTTGKCRSLMPGQAAPYYMVASLLFDTADDLKAALKSPEMAAASTDVANFATGGVTLYSTEEVNRT</sequence>
<proteinExistence type="predicted"/>
<dbReference type="SUPFAM" id="SSF54909">
    <property type="entry name" value="Dimeric alpha+beta barrel"/>
    <property type="match status" value="1"/>
</dbReference>
<dbReference type="GO" id="GO:0016491">
    <property type="term" value="F:oxidoreductase activity"/>
    <property type="evidence" value="ECO:0007669"/>
    <property type="project" value="InterPro"/>
</dbReference>
<protein>
    <submittedName>
        <fullName evidence="2">EthD family reductase</fullName>
    </submittedName>
</protein>
<dbReference type="PANTHER" id="PTHR40260:SF2">
    <property type="entry name" value="BLR8190 PROTEIN"/>
    <property type="match status" value="1"/>
</dbReference>
<dbReference type="RefSeq" id="WP_033719254.1">
    <property type="nucleotide sequence ID" value="NZ_NSEY01000007.1"/>
</dbReference>
<evidence type="ECO:0000259" key="1">
    <source>
        <dbReference type="Pfam" id="PF07110"/>
    </source>
</evidence>
<reference evidence="2 3" key="1">
    <citation type="submission" date="2017-08" db="EMBL/GenBank/DDBJ databases">
        <title>Phylogenetic analysis of Mycobacterium avium complex whole genomes.</title>
        <authorList>
            <person name="Caverly L.J."/>
            <person name="Spilker T."/>
            <person name="Lipuma J."/>
        </authorList>
    </citation>
    <scope>NUCLEOTIDE SEQUENCE [LARGE SCALE GENOMIC DNA]</scope>
    <source>
        <strain evidence="2 3">FLAC0165</strain>
    </source>
</reference>
<dbReference type="InterPro" id="IPR011008">
    <property type="entry name" value="Dimeric_a/b-barrel"/>
</dbReference>
<dbReference type="Pfam" id="PF07110">
    <property type="entry name" value="EthD"/>
    <property type="match status" value="1"/>
</dbReference>
<dbReference type="EMBL" id="NSFD01000004">
    <property type="protein sequence ID" value="PBA28097.1"/>
    <property type="molecule type" value="Genomic_DNA"/>
</dbReference>
<dbReference type="Proteomes" id="UP000217768">
    <property type="component" value="Unassembled WGS sequence"/>
</dbReference>
<feature type="domain" description="EthD" evidence="1">
    <location>
        <begin position="10"/>
        <end position="89"/>
    </location>
</feature>
<name>A0A2A2ZNI2_MYCAV</name>
<dbReference type="AlphaFoldDB" id="A0A2A2ZNI2"/>
<gene>
    <name evidence="2" type="ORF">CKJ66_04380</name>
</gene>
<accession>A0A2A2ZNI2</accession>
<comment type="caution">
    <text evidence="2">The sequence shown here is derived from an EMBL/GenBank/DDBJ whole genome shotgun (WGS) entry which is preliminary data.</text>
</comment>
<dbReference type="PANTHER" id="PTHR40260">
    <property type="entry name" value="BLR8190 PROTEIN"/>
    <property type="match status" value="1"/>
</dbReference>
<evidence type="ECO:0000313" key="2">
    <source>
        <dbReference type="EMBL" id="PBA28097.1"/>
    </source>
</evidence>